<dbReference type="Pfam" id="PF13692">
    <property type="entry name" value="Glyco_trans_1_4"/>
    <property type="match status" value="1"/>
</dbReference>
<evidence type="ECO:0000313" key="1">
    <source>
        <dbReference type="EMBL" id="CAJ0785752.1"/>
    </source>
</evidence>
<dbReference type="PANTHER" id="PTHR46401">
    <property type="entry name" value="GLYCOSYLTRANSFERASE WBBK-RELATED"/>
    <property type="match status" value="1"/>
</dbReference>
<proteinExistence type="predicted"/>
<organism evidence="2 3">
    <name type="scientific">Ralstonia thomasii</name>
    <dbReference type="NCBI Taxonomy" id="3058596"/>
    <lineage>
        <taxon>Bacteria</taxon>
        <taxon>Pseudomonadati</taxon>
        <taxon>Pseudomonadota</taxon>
        <taxon>Betaproteobacteria</taxon>
        <taxon>Burkholderiales</taxon>
        <taxon>Burkholderiaceae</taxon>
        <taxon>Ralstonia</taxon>
    </lineage>
</organism>
<gene>
    <name evidence="1" type="ORF">LMG18095_01360</name>
    <name evidence="2" type="ORF">R77560_04672</name>
</gene>
<name>A0AAD2F2V9_9RALS</name>
<evidence type="ECO:0000313" key="4">
    <source>
        <dbReference type="Proteomes" id="UP001189773"/>
    </source>
</evidence>
<protein>
    <recommendedName>
        <fullName evidence="5">Glycosyltransferase family 1 protein</fullName>
    </recommendedName>
</protein>
<dbReference type="PANTHER" id="PTHR46401:SF9">
    <property type="entry name" value="MANNOSYLTRANSFERASE A"/>
    <property type="match status" value="1"/>
</dbReference>
<evidence type="ECO:0000313" key="3">
    <source>
        <dbReference type="Proteomes" id="UP001189756"/>
    </source>
</evidence>
<sequence>MPVARICSPLAIFPQKSLAYFYSPPANSCIRNKAVLPIFLDVTRLLDRLAKQTLPTGVDRVGLAYIRHYASRARAVLSERGFYVVLPERESAQAFELLLNQDATRWRDARRLMVRAILGALRRERFARGVLLHTSHSGLEYCRYFQSLANRNIRTVFMLHDLIPLTHAEYCRPGVRELHRERMRVALRHASGVIANSKATLDSLIEEARWAGWPLPKTVVARLASGVPAANVDARPLAQPYFVMLGTIEPRKNHWFLLHVWRRMVEELGERAPTLVVIGRRGWECENVVDMLERCVALRGKVIEEANCSDQRLYNYLHHAQALLFPSFVEGYGMPLAEALSMRVPVIASDLPVFREIAGEIPDYLDPLDGPGWMARILEYSTANSVRRASQLIRIEGFREPTWQQHFEVVDQFIEELA</sequence>
<dbReference type="Gene3D" id="3.40.50.2000">
    <property type="entry name" value="Glycogen Phosphorylase B"/>
    <property type="match status" value="1"/>
</dbReference>
<dbReference type="SUPFAM" id="SSF53756">
    <property type="entry name" value="UDP-Glycosyltransferase/glycogen phosphorylase"/>
    <property type="match status" value="1"/>
</dbReference>
<evidence type="ECO:0008006" key="5">
    <source>
        <dbReference type="Google" id="ProtNLM"/>
    </source>
</evidence>
<dbReference type="CDD" id="cd03809">
    <property type="entry name" value="GT4_MtfB-like"/>
    <property type="match status" value="1"/>
</dbReference>
<evidence type="ECO:0000313" key="2">
    <source>
        <dbReference type="EMBL" id="CAJ0808110.1"/>
    </source>
</evidence>
<dbReference type="AlphaFoldDB" id="A0AAD2F2V9"/>
<comment type="caution">
    <text evidence="2">The sequence shown here is derived from an EMBL/GenBank/DDBJ whole genome shotgun (WGS) entry which is preliminary data.</text>
</comment>
<dbReference type="Proteomes" id="UP001189773">
    <property type="component" value="Unassembled WGS sequence"/>
</dbReference>
<reference evidence="2 4" key="1">
    <citation type="submission" date="2023-07" db="EMBL/GenBank/DDBJ databases">
        <authorList>
            <person name="Peeters C."/>
        </authorList>
    </citation>
    <scope>NUCLEOTIDE SEQUENCE</scope>
    <source>
        <strain evidence="1 4">LMG 18095</strain>
        <strain evidence="2">R-77560</strain>
    </source>
</reference>
<dbReference type="Proteomes" id="UP001189756">
    <property type="component" value="Unassembled WGS sequence"/>
</dbReference>
<dbReference type="EMBL" id="CATZAZ010000018">
    <property type="protein sequence ID" value="CAJ0808110.1"/>
    <property type="molecule type" value="Genomic_DNA"/>
</dbReference>
<keyword evidence="4" id="KW-1185">Reference proteome</keyword>
<dbReference type="EMBL" id="CATZAR010000002">
    <property type="protein sequence ID" value="CAJ0785752.1"/>
    <property type="molecule type" value="Genomic_DNA"/>
</dbReference>
<dbReference type="GO" id="GO:0016757">
    <property type="term" value="F:glycosyltransferase activity"/>
    <property type="evidence" value="ECO:0007669"/>
    <property type="project" value="TreeGrafter"/>
</dbReference>
<accession>A0AAD2F2V9</accession>